<dbReference type="Pfam" id="PF05721">
    <property type="entry name" value="PhyH"/>
    <property type="match status" value="1"/>
</dbReference>
<accession>A0A194XH41</accession>
<reference evidence="1 2" key="1">
    <citation type="submission" date="2015-10" db="EMBL/GenBank/DDBJ databases">
        <title>Full genome of DAOMC 229536 Phialocephala scopiformis, a fungal endophyte of spruce producing the potent anti-insectan compound rugulosin.</title>
        <authorList>
            <consortium name="DOE Joint Genome Institute"/>
            <person name="Walker A.K."/>
            <person name="Frasz S.L."/>
            <person name="Seifert K.A."/>
            <person name="Miller J.D."/>
            <person name="Mondo S.J."/>
            <person name="Labutti K."/>
            <person name="Lipzen A."/>
            <person name="Dockter R."/>
            <person name="Kennedy M."/>
            <person name="Grigoriev I.V."/>
            <person name="Spatafora J.W."/>
        </authorList>
    </citation>
    <scope>NUCLEOTIDE SEQUENCE [LARGE SCALE GENOMIC DNA]</scope>
    <source>
        <strain evidence="1 2">CBS 120377</strain>
    </source>
</reference>
<dbReference type="GO" id="GO:0001561">
    <property type="term" value="P:fatty acid alpha-oxidation"/>
    <property type="evidence" value="ECO:0007669"/>
    <property type="project" value="InterPro"/>
</dbReference>
<dbReference type="InParanoid" id="A0A194XH41"/>
<dbReference type="STRING" id="149040.A0A194XH41"/>
<keyword evidence="2" id="KW-1185">Reference proteome</keyword>
<evidence type="ECO:0000313" key="1">
    <source>
        <dbReference type="EMBL" id="KUJ19525.1"/>
    </source>
</evidence>
<dbReference type="RefSeq" id="XP_018073880.1">
    <property type="nucleotide sequence ID" value="XM_018207910.1"/>
</dbReference>
<dbReference type="AlphaFoldDB" id="A0A194XH41"/>
<dbReference type="Gene3D" id="2.60.120.620">
    <property type="entry name" value="q2cbj1_9rhob like domain"/>
    <property type="match status" value="1"/>
</dbReference>
<sequence>MAPSLPQDEEAPSTRNGSKRIVPSRLYEIDKAPSFTQFTKLCTQTQNPDDYPLSDSIVTNIPVYDLSKYNISETSIASSLQDEWFEILRSGPGVLVLKNFETDSSLLHRINEVFDEIISKEEGASSKGDHFAAAGKNSRIWNSFQKHALQDPDSFVEYYSNPWLAIACEAWLGPAYQVTAQVNIVKPGGAPQNPHRDYHLGFQTAESCAAFPKSMQIASQLLTLQGAVAHSEMPLDSGPTRFLPFSQQFEEGYMAWRLSEFKQYFEDHWVSLPLNLGDAVFFNPALFHAAGENHSQLDRSANLLQISSAFGKPMETIDNLAIIKNCWGALKRLNSEGGRDREVDACVRAIASGYPFPTNLDRRPPAPGGMAPCSEADVVFGALQEDWTTDRVVEAIQKVQTDSLA</sequence>
<dbReference type="OrthoDB" id="187894at2759"/>
<keyword evidence="1" id="KW-0560">Oxidoreductase</keyword>
<dbReference type="GO" id="GO:0048244">
    <property type="term" value="F:phytanoyl-CoA dioxygenase activity"/>
    <property type="evidence" value="ECO:0007669"/>
    <property type="project" value="InterPro"/>
</dbReference>
<keyword evidence="1" id="KW-0223">Dioxygenase</keyword>
<name>A0A194XH41_MOLSC</name>
<dbReference type="InterPro" id="IPR008775">
    <property type="entry name" value="Phytyl_CoA_dOase-like"/>
</dbReference>
<proteinExistence type="predicted"/>
<dbReference type="InterPro" id="IPR047128">
    <property type="entry name" value="PhyH"/>
</dbReference>
<gene>
    <name evidence="1" type="ORF">LY89DRAFT_493110</name>
</gene>
<dbReference type="Proteomes" id="UP000070700">
    <property type="component" value="Unassembled WGS sequence"/>
</dbReference>
<protein>
    <submittedName>
        <fullName evidence="1">Phytanoyl-CoA dioxygenase family protein</fullName>
    </submittedName>
</protein>
<dbReference type="EMBL" id="KQ947411">
    <property type="protein sequence ID" value="KUJ19525.1"/>
    <property type="molecule type" value="Genomic_DNA"/>
</dbReference>
<dbReference type="KEGG" id="psco:LY89DRAFT_493110"/>
<dbReference type="PANTHER" id="PTHR21308">
    <property type="entry name" value="PHYTANOYL-COA ALPHA-HYDROXYLASE"/>
    <property type="match status" value="1"/>
</dbReference>
<organism evidence="1 2">
    <name type="scientific">Mollisia scopiformis</name>
    <name type="common">Conifer needle endophyte fungus</name>
    <name type="synonym">Phialocephala scopiformis</name>
    <dbReference type="NCBI Taxonomy" id="149040"/>
    <lineage>
        <taxon>Eukaryota</taxon>
        <taxon>Fungi</taxon>
        <taxon>Dikarya</taxon>
        <taxon>Ascomycota</taxon>
        <taxon>Pezizomycotina</taxon>
        <taxon>Leotiomycetes</taxon>
        <taxon>Helotiales</taxon>
        <taxon>Mollisiaceae</taxon>
        <taxon>Mollisia</taxon>
    </lineage>
</organism>
<dbReference type="GeneID" id="28817636"/>
<dbReference type="PANTHER" id="PTHR21308:SF8">
    <property type="entry name" value="PHYTANOYL-COA DIOXYGENASE FAMILY PROTEIN (AFU_ORTHOLOGUE AFUA_2G09620)"/>
    <property type="match status" value="1"/>
</dbReference>
<evidence type="ECO:0000313" key="2">
    <source>
        <dbReference type="Proteomes" id="UP000070700"/>
    </source>
</evidence>
<dbReference type="SUPFAM" id="SSF51197">
    <property type="entry name" value="Clavaminate synthase-like"/>
    <property type="match status" value="1"/>
</dbReference>